<organism evidence="1 2">
    <name type="scientific">Thioploca ingrica</name>
    <dbReference type="NCBI Taxonomy" id="40754"/>
    <lineage>
        <taxon>Bacteria</taxon>
        <taxon>Pseudomonadati</taxon>
        <taxon>Pseudomonadota</taxon>
        <taxon>Gammaproteobacteria</taxon>
        <taxon>Thiotrichales</taxon>
        <taxon>Thiotrichaceae</taxon>
        <taxon>Thioploca</taxon>
    </lineage>
</organism>
<dbReference type="Proteomes" id="UP000031623">
    <property type="component" value="Chromosome"/>
</dbReference>
<keyword evidence="2" id="KW-1185">Reference proteome</keyword>
<dbReference type="HOGENOM" id="CLU_2385197_0_0_6"/>
<evidence type="ECO:0000313" key="2">
    <source>
        <dbReference type="Proteomes" id="UP000031623"/>
    </source>
</evidence>
<gene>
    <name evidence="1" type="ORF">THII_1637</name>
</gene>
<accession>A0A090AFT1</accession>
<reference evidence="1 2" key="1">
    <citation type="journal article" date="2014" name="ISME J.">
        <title>Ecophysiology of Thioploca ingrica as revealed by the complete genome sequence supplemented with proteomic evidence.</title>
        <authorList>
            <person name="Kojima H."/>
            <person name="Ogura Y."/>
            <person name="Yamamoto N."/>
            <person name="Togashi T."/>
            <person name="Mori H."/>
            <person name="Watanabe T."/>
            <person name="Nemoto F."/>
            <person name="Kurokawa K."/>
            <person name="Hayashi T."/>
            <person name="Fukui M."/>
        </authorList>
    </citation>
    <scope>NUCLEOTIDE SEQUENCE [LARGE SCALE GENOMIC DNA]</scope>
</reference>
<dbReference type="EMBL" id="AP014633">
    <property type="protein sequence ID" value="BAP55934.1"/>
    <property type="molecule type" value="Genomic_DNA"/>
</dbReference>
<dbReference type="KEGG" id="tig:THII_1637"/>
<name>A0A090AFT1_9GAMM</name>
<evidence type="ECO:0000313" key="1">
    <source>
        <dbReference type="EMBL" id="BAP55934.1"/>
    </source>
</evidence>
<protein>
    <submittedName>
        <fullName evidence="1">Uncharacterized protein</fullName>
    </submittedName>
</protein>
<proteinExistence type="predicted"/>
<dbReference type="AlphaFoldDB" id="A0A090AFT1"/>
<sequence length="94" mass="10283">MRVTIHVTFLYHDDFEVKELTFIQTMTASDTGHAIFTPDTGILTIPTLEVTAVASYLSPELIEGLVLTCSATLQQSVLRPDVLSLIKYAGDLPS</sequence>